<dbReference type="Gene3D" id="1.20.1440.100">
    <property type="entry name" value="SG protein - dephosphorylation function"/>
    <property type="match status" value="1"/>
</dbReference>
<evidence type="ECO:0000256" key="1">
    <source>
        <dbReference type="ARBA" id="ARBA00022723"/>
    </source>
</evidence>
<dbReference type="OrthoDB" id="9803035at2"/>
<organism evidence="4 5">
    <name type="scientific">Rohdeia mirabilis</name>
    <dbReference type="NCBI Taxonomy" id="2528008"/>
    <lineage>
        <taxon>Bacteria</taxon>
        <taxon>Pseudomonadati</taxon>
        <taxon>Planctomycetota</taxon>
        <taxon>Planctomycetia</taxon>
        <taxon>Planctomycetia incertae sedis</taxon>
        <taxon>Rohdeia</taxon>
    </lineage>
</organism>
<dbReference type="InterPro" id="IPR050582">
    <property type="entry name" value="HAD-like_SerB"/>
</dbReference>
<keyword evidence="5" id="KW-1185">Reference proteome</keyword>
<sequence length="218" mass="23692">MRIALFDLDGTLTPLDTEDTWIRSIGAAGLGDTAPHQRFHDDYHAGHMDNAAYLRWYTGLLAGLPAADVARLGAEVTERIVASVGPLRRSWIARERERSDVLLLVSASNAFLVEPIARALGLDGTIASEYVMDGGRFTGELGAEYNIGPAKLRNVERWLAARGRAWGDLERVGCYADSINDLTLLAASSHPFAVDPAPALELEAQARGWPILRGERTA</sequence>
<gene>
    <name evidence="4" type="ORF">Pla163_36020</name>
</gene>
<dbReference type="InterPro" id="IPR006385">
    <property type="entry name" value="HAD_hydro_SerB1"/>
</dbReference>
<keyword evidence="1" id="KW-0479">Metal-binding</keyword>
<dbReference type="PANTHER" id="PTHR43344">
    <property type="entry name" value="PHOSPHOSERINE PHOSPHATASE"/>
    <property type="match status" value="1"/>
</dbReference>
<evidence type="ECO:0000313" key="4">
    <source>
        <dbReference type="EMBL" id="QDU86451.1"/>
    </source>
</evidence>
<dbReference type="Pfam" id="PF12710">
    <property type="entry name" value="HAD"/>
    <property type="match status" value="1"/>
</dbReference>
<dbReference type="AlphaFoldDB" id="A0A518D4P7"/>
<evidence type="ECO:0000256" key="2">
    <source>
        <dbReference type="ARBA" id="ARBA00022801"/>
    </source>
</evidence>
<dbReference type="InterPro" id="IPR036412">
    <property type="entry name" value="HAD-like_sf"/>
</dbReference>
<name>A0A518D4P7_9BACT</name>
<protein>
    <submittedName>
        <fullName evidence="4">Haloacid dehalogenase-like hydrolase</fullName>
    </submittedName>
</protein>
<dbReference type="EMBL" id="CP036290">
    <property type="protein sequence ID" value="QDU86451.1"/>
    <property type="molecule type" value="Genomic_DNA"/>
</dbReference>
<dbReference type="Gene3D" id="3.40.50.1000">
    <property type="entry name" value="HAD superfamily/HAD-like"/>
    <property type="match status" value="1"/>
</dbReference>
<evidence type="ECO:0000313" key="5">
    <source>
        <dbReference type="Proteomes" id="UP000319342"/>
    </source>
</evidence>
<dbReference type="SUPFAM" id="SSF56784">
    <property type="entry name" value="HAD-like"/>
    <property type="match status" value="1"/>
</dbReference>
<dbReference type="Proteomes" id="UP000319342">
    <property type="component" value="Chromosome"/>
</dbReference>
<dbReference type="GO" id="GO:0046872">
    <property type="term" value="F:metal ion binding"/>
    <property type="evidence" value="ECO:0007669"/>
    <property type="project" value="UniProtKB-KW"/>
</dbReference>
<dbReference type="NCBIfam" id="TIGR01488">
    <property type="entry name" value="HAD-SF-IB"/>
    <property type="match status" value="1"/>
</dbReference>
<keyword evidence="3" id="KW-0460">Magnesium</keyword>
<dbReference type="RefSeq" id="WP_145191698.1">
    <property type="nucleotide sequence ID" value="NZ_CP036290.1"/>
</dbReference>
<keyword evidence="2 4" id="KW-0378">Hydrolase</keyword>
<proteinExistence type="predicted"/>
<dbReference type="NCBIfam" id="TIGR01490">
    <property type="entry name" value="HAD-SF-IB-hyp1"/>
    <property type="match status" value="1"/>
</dbReference>
<dbReference type="GO" id="GO:0016787">
    <property type="term" value="F:hydrolase activity"/>
    <property type="evidence" value="ECO:0007669"/>
    <property type="project" value="UniProtKB-KW"/>
</dbReference>
<dbReference type="InterPro" id="IPR023214">
    <property type="entry name" value="HAD_sf"/>
</dbReference>
<accession>A0A518D4P7</accession>
<reference evidence="4 5" key="1">
    <citation type="submission" date="2019-02" db="EMBL/GenBank/DDBJ databases">
        <title>Deep-cultivation of Planctomycetes and their phenomic and genomic characterization uncovers novel biology.</title>
        <authorList>
            <person name="Wiegand S."/>
            <person name="Jogler M."/>
            <person name="Boedeker C."/>
            <person name="Pinto D."/>
            <person name="Vollmers J."/>
            <person name="Rivas-Marin E."/>
            <person name="Kohn T."/>
            <person name="Peeters S.H."/>
            <person name="Heuer A."/>
            <person name="Rast P."/>
            <person name="Oberbeckmann S."/>
            <person name="Bunk B."/>
            <person name="Jeske O."/>
            <person name="Meyerdierks A."/>
            <person name="Storesund J.E."/>
            <person name="Kallscheuer N."/>
            <person name="Luecker S."/>
            <person name="Lage O.M."/>
            <person name="Pohl T."/>
            <person name="Merkel B.J."/>
            <person name="Hornburger P."/>
            <person name="Mueller R.-W."/>
            <person name="Bruemmer F."/>
            <person name="Labrenz M."/>
            <person name="Spormann A.M."/>
            <person name="Op den Camp H."/>
            <person name="Overmann J."/>
            <person name="Amann R."/>
            <person name="Jetten M.S.M."/>
            <person name="Mascher T."/>
            <person name="Medema M.H."/>
            <person name="Devos D.P."/>
            <person name="Kaster A.-K."/>
            <person name="Ovreas L."/>
            <person name="Rohde M."/>
            <person name="Galperin M.Y."/>
            <person name="Jogler C."/>
        </authorList>
    </citation>
    <scope>NUCLEOTIDE SEQUENCE [LARGE SCALE GENOMIC DNA]</scope>
    <source>
        <strain evidence="4 5">Pla163</strain>
    </source>
</reference>
<evidence type="ECO:0000256" key="3">
    <source>
        <dbReference type="ARBA" id="ARBA00022842"/>
    </source>
</evidence>
<dbReference type="PANTHER" id="PTHR43344:SF13">
    <property type="entry name" value="PHOSPHATASE RV3661-RELATED"/>
    <property type="match status" value="1"/>
</dbReference>